<dbReference type="PANTHER" id="PTHR10992:SF1077">
    <property type="entry name" value="ALPHA_BETA FOLD HYDROLASE"/>
    <property type="match status" value="1"/>
</dbReference>
<sequence length="241" mass="27379">MLKREKCLLVIFVIFLPFLFVCVNGKHFVLVHGAFHGAWCWYKVADQLKSEGENVTSLDMAACGVNPKQSEEVDSVSEYHKPLITFLASLPPQEKVILVGHSLGGLSVSIAMEKYPHKISVAVFITAAVVTHNLTYLAFLQELLRFRFPLSYRWASSFTTFGIASSCLSVRPHFLLVLLFDFSSHASFGLTSPCLTVRQIEDWEMICRNNTSYWMETKLQSSHQLELNFLDQDCTNYQQAR</sequence>
<evidence type="ECO:0000313" key="3">
    <source>
        <dbReference type="EMBL" id="WVZ17623.1"/>
    </source>
</evidence>
<organism evidence="3 4">
    <name type="scientific">Vigna mungo</name>
    <name type="common">Black gram</name>
    <name type="synonym">Phaseolus mungo</name>
    <dbReference type="NCBI Taxonomy" id="3915"/>
    <lineage>
        <taxon>Eukaryota</taxon>
        <taxon>Viridiplantae</taxon>
        <taxon>Streptophyta</taxon>
        <taxon>Embryophyta</taxon>
        <taxon>Tracheophyta</taxon>
        <taxon>Spermatophyta</taxon>
        <taxon>Magnoliopsida</taxon>
        <taxon>eudicotyledons</taxon>
        <taxon>Gunneridae</taxon>
        <taxon>Pentapetalae</taxon>
        <taxon>rosids</taxon>
        <taxon>fabids</taxon>
        <taxon>Fabales</taxon>
        <taxon>Fabaceae</taxon>
        <taxon>Papilionoideae</taxon>
        <taxon>50 kb inversion clade</taxon>
        <taxon>NPAAA clade</taxon>
        <taxon>indigoferoid/millettioid clade</taxon>
        <taxon>Phaseoleae</taxon>
        <taxon>Vigna</taxon>
    </lineage>
</organism>
<dbReference type="GO" id="GO:0009694">
    <property type="term" value="P:jasmonic acid metabolic process"/>
    <property type="evidence" value="ECO:0007669"/>
    <property type="project" value="TreeGrafter"/>
</dbReference>
<keyword evidence="1" id="KW-0812">Transmembrane</keyword>
<keyword evidence="1" id="KW-0472">Membrane</keyword>
<dbReference type="GO" id="GO:0080032">
    <property type="term" value="F:methyl jasmonate esterase activity"/>
    <property type="evidence" value="ECO:0007669"/>
    <property type="project" value="TreeGrafter"/>
</dbReference>
<evidence type="ECO:0000313" key="4">
    <source>
        <dbReference type="Proteomes" id="UP001374535"/>
    </source>
</evidence>
<gene>
    <name evidence="3" type="ORF">V8G54_010605</name>
</gene>
<evidence type="ECO:0000259" key="2">
    <source>
        <dbReference type="Pfam" id="PF00561"/>
    </source>
</evidence>
<reference evidence="3 4" key="1">
    <citation type="journal article" date="2023" name="Life. Sci Alliance">
        <title>Evolutionary insights into 3D genome organization and epigenetic landscape of Vigna mungo.</title>
        <authorList>
            <person name="Junaid A."/>
            <person name="Singh B."/>
            <person name="Bhatia S."/>
        </authorList>
    </citation>
    <scope>NUCLEOTIDE SEQUENCE [LARGE SCALE GENOMIC DNA]</scope>
    <source>
        <strain evidence="3">Urdbean</strain>
    </source>
</reference>
<dbReference type="EMBL" id="CP144698">
    <property type="protein sequence ID" value="WVZ17623.1"/>
    <property type="molecule type" value="Genomic_DNA"/>
</dbReference>
<dbReference type="SUPFAM" id="SSF53474">
    <property type="entry name" value="alpha/beta-Hydrolases"/>
    <property type="match status" value="1"/>
</dbReference>
<keyword evidence="1" id="KW-1133">Transmembrane helix</keyword>
<dbReference type="GO" id="GO:0080031">
    <property type="term" value="F:methyl salicylate esterase activity"/>
    <property type="evidence" value="ECO:0007669"/>
    <property type="project" value="TreeGrafter"/>
</dbReference>
<dbReference type="Pfam" id="PF00561">
    <property type="entry name" value="Abhydrolase_1"/>
    <property type="match status" value="1"/>
</dbReference>
<feature type="transmembrane region" description="Helical" evidence="1">
    <location>
        <begin position="119"/>
        <end position="139"/>
    </location>
</feature>
<name>A0AAQ3NXV2_VIGMU</name>
<dbReference type="Gene3D" id="3.40.50.1820">
    <property type="entry name" value="alpha/beta hydrolase"/>
    <property type="match status" value="1"/>
</dbReference>
<protein>
    <recommendedName>
        <fullName evidence="2">AB hydrolase-1 domain-containing protein</fullName>
    </recommendedName>
</protein>
<dbReference type="GO" id="GO:0009696">
    <property type="term" value="P:salicylic acid metabolic process"/>
    <property type="evidence" value="ECO:0007669"/>
    <property type="project" value="TreeGrafter"/>
</dbReference>
<dbReference type="AlphaFoldDB" id="A0AAQ3NXV2"/>
<dbReference type="GO" id="GO:0080030">
    <property type="term" value="F:methyl indole-3-acetate esterase activity"/>
    <property type="evidence" value="ECO:0007669"/>
    <property type="project" value="TreeGrafter"/>
</dbReference>
<keyword evidence="4" id="KW-1185">Reference proteome</keyword>
<dbReference type="PANTHER" id="PTHR10992">
    <property type="entry name" value="METHYLESTERASE FAMILY MEMBER"/>
    <property type="match status" value="1"/>
</dbReference>
<dbReference type="InterPro" id="IPR000073">
    <property type="entry name" value="AB_hydrolase_1"/>
</dbReference>
<feature type="domain" description="AB hydrolase-1" evidence="2">
    <location>
        <begin position="27"/>
        <end position="157"/>
    </location>
</feature>
<dbReference type="InterPro" id="IPR045889">
    <property type="entry name" value="MES/HNL"/>
</dbReference>
<dbReference type="InterPro" id="IPR029058">
    <property type="entry name" value="AB_hydrolase_fold"/>
</dbReference>
<accession>A0AAQ3NXV2</accession>
<proteinExistence type="predicted"/>
<dbReference type="Proteomes" id="UP001374535">
    <property type="component" value="Chromosome 3"/>
</dbReference>
<evidence type="ECO:0000256" key="1">
    <source>
        <dbReference type="SAM" id="Phobius"/>
    </source>
</evidence>